<evidence type="ECO:0000256" key="1">
    <source>
        <dbReference type="SAM" id="MobiDB-lite"/>
    </source>
</evidence>
<protein>
    <submittedName>
        <fullName evidence="2">Uncharacterized protein</fullName>
    </submittedName>
</protein>
<dbReference type="AlphaFoldDB" id="A0A0A9A550"/>
<name>A0A0A9A550_ARUDO</name>
<sequence length="37" mass="4433">MHKLPRVKKAQRSDEFMEEESEAHSSGPYEYQPSFFE</sequence>
<accession>A0A0A9A550</accession>
<reference evidence="2" key="2">
    <citation type="journal article" date="2015" name="Data Brief">
        <title>Shoot transcriptome of the giant reed, Arundo donax.</title>
        <authorList>
            <person name="Barrero R.A."/>
            <person name="Guerrero F.D."/>
            <person name="Moolhuijzen P."/>
            <person name="Goolsby J.A."/>
            <person name="Tidwell J."/>
            <person name="Bellgard S.E."/>
            <person name="Bellgard M.I."/>
        </authorList>
    </citation>
    <scope>NUCLEOTIDE SEQUENCE</scope>
    <source>
        <tissue evidence="2">Shoot tissue taken approximately 20 cm above the soil surface</tissue>
    </source>
</reference>
<reference evidence="2" key="1">
    <citation type="submission" date="2014-09" db="EMBL/GenBank/DDBJ databases">
        <authorList>
            <person name="Magalhaes I.L.F."/>
            <person name="Oliveira U."/>
            <person name="Santos F.R."/>
            <person name="Vidigal T.H.D.A."/>
            <person name="Brescovit A.D."/>
            <person name="Santos A.J."/>
        </authorList>
    </citation>
    <scope>NUCLEOTIDE SEQUENCE</scope>
    <source>
        <tissue evidence="2">Shoot tissue taken approximately 20 cm above the soil surface</tissue>
    </source>
</reference>
<feature type="region of interest" description="Disordered" evidence="1">
    <location>
        <begin position="1"/>
        <end position="37"/>
    </location>
</feature>
<feature type="compositionally biased region" description="Basic residues" evidence="1">
    <location>
        <begin position="1"/>
        <end position="10"/>
    </location>
</feature>
<organism evidence="2">
    <name type="scientific">Arundo donax</name>
    <name type="common">Giant reed</name>
    <name type="synonym">Donax arundinaceus</name>
    <dbReference type="NCBI Taxonomy" id="35708"/>
    <lineage>
        <taxon>Eukaryota</taxon>
        <taxon>Viridiplantae</taxon>
        <taxon>Streptophyta</taxon>
        <taxon>Embryophyta</taxon>
        <taxon>Tracheophyta</taxon>
        <taxon>Spermatophyta</taxon>
        <taxon>Magnoliopsida</taxon>
        <taxon>Liliopsida</taxon>
        <taxon>Poales</taxon>
        <taxon>Poaceae</taxon>
        <taxon>PACMAD clade</taxon>
        <taxon>Arundinoideae</taxon>
        <taxon>Arundineae</taxon>
        <taxon>Arundo</taxon>
    </lineage>
</organism>
<evidence type="ECO:0000313" key="2">
    <source>
        <dbReference type="EMBL" id="JAD46819.1"/>
    </source>
</evidence>
<dbReference type="EMBL" id="GBRH01251076">
    <property type="protein sequence ID" value="JAD46819.1"/>
    <property type="molecule type" value="Transcribed_RNA"/>
</dbReference>
<proteinExistence type="predicted"/>